<evidence type="ECO:0000313" key="1">
    <source>
        <dbReference type="EMBL" id="RFC66750.1"/>
    </source>
</evidence>
<dbReference type="Gene3D" id="3.40.50.1000">
    <property type="entry name" value="HAD superfamily/HAD-like"/>
    <property type="match status" value="1"/>
</dbReference>
<dbReference type="PANTHER" id="PTHR18901">
    <property type="entry name" value="2-DEOXYGLUCOSE-6-PHOSPHATE PHOSPHATASE 2"/>
    <property type="match status" value="1"/>
</dbReference>
<dbReference type="EMBL" id="QURN01000011">
    <property type="protein sequence ID" value="RFC66750.1"/>
    <property type="molecule type" value="Genomic_DNA"/>
</dbReference>
<dbReference type="GO" id="GO:0016787">
    <property type="term" value="F:hydrolase activity"/>
    <property type="evidence" value="ECO:0007669"/>
    <property type="project" value="UniProtKB-KW"/>
</dbReference>
<protein>
    <submittedName>
        <fullName evidence="1">HAD family hydrolase</fullName>
    </submittedName>
</protein>
<dbReference type="InterPro" id="IPR036412">
    <property type="entry name" value="HAD-like_sf"/>
</dbReference>
<dbReference type="Pfam" id="PF00702">
    <property type="entry name" value="Hydrolase"/>
    <property type="match status" value="1"/>
</dbReference>
<dbReference type="Proteomes" id="UP000262379">
    <property type="component" value="Unassembled WGS sequence"/>
</dbReference>
<dbReference type="SFLD" id="SFLDG01129">
    <property type="entry name" value="C1.5:_HAD__Beta-PGM__Phosphata"/>
    <property type="match status" value="1"/>
</dbReference>
<dbReference type="SUPFAM" id="SSF56784">
    <property type="entry name" value="HAD-like"/>
    <property type="match status" value="1"/>
</dbReference>
<gene>
    <name evidence="1" type="ORF">DY251_14515</name>
</gene>
<name>A0A371XC06_9HYPH</name>
<keyword evidence="1" id="KW-0378">Hydrolase</keyword>
<dbReference type="SFLD" id="SFLDG01135">
    <property type="entry name" value="C1.5.6:_HAD__Beta-PGM__Phospha"/>
    <property type="match status" value="1"/>
</dbReference>
<dbReference type="InterPro" id="IPR006439">
    <property type="entry name" value="HAD-SF_hydro_IA"/>
</dbReference>
<proteinExistence type="predicted"/>
<reference evidence="2" key="1">
    <citation type="submission" date="2018-08" db="EMBL/GenBank/DDBJ databases">
        <authorList>
            <person name="Im W.T."/>
        </authorList>
    </citation>
    <scope>NUCLEOTIDE SEQUENCE [LARGE SCALE GENOMIC DNA]</scope>
    <source>
        <strain evidence="2">LA-28</strain>
    </source>
</reference>
<comment type="caution">
    <text evidence="1">The sequence shown here is derived from an EMBL/GenBank/DDBJ whole genome shotgun (WGS) entry which is preliminary data.</text>
</comment>
<dbReference type="RefSeq" id="WP_116624641.1">
    <property type="nucleotide sequence ID" value="NZ_QURN01000011.1"/>
</dbReference>
<accession>A0A371XC06</accession>
<keyword evidence="2" id="KW-1185">Reference proteome</keyword>
<dbReference type="Gene3D" id="1.10.150.240">
    <property type="entry name" value="Putative phosphatase, domain 2"/>
    <property type="match status" value="1"/>
</dbReference>
<organism evidence="1 2">
    <name type="scientific">Mesorhizobium denitrificans</name>
    <dbReference type="NCBI Taxonomy" id="2294114"/>
    <lineage>
        <taxon>Bacteria</taxon>
        <taxon>Pseudomonadati</taxon>
        <taxon>Pseudomonadota</taxon>
        <taxon>Alphaproteobacteria</taxon>
        <taxon>Hyphomicrobiales</taxon>
        <taxon>Phyllobacteriaceae</taxon>
        <taxon>Mesorhizobium</taxon>
    </lineage>
</organism>
<dbReference type="NCBIfam" id="TIGR01509">
    <property type="entry name" value="HAD-SF-IA-v3"/>
    <property type="match status" value="1"/>
</dbReference>
<dbReference type="SFLD" id="SFLDS00003">
    <property type="entry name" value="Haloacid_Dehalogenase"/>
    <property type="match status" value="1"/>
</dbReference>
<dbReference type="InterPro" id="IPR023214">
    <property type="entry name" value="HAD_sf"/>
</dbReference>
<dbReference type="PANTHER" id="PTHR18901:SF38">
    <property type="entry name" value="PSEUDOURIDINE-5'-PHOSPHATASE"/>
    <property type="match status" value="1"/>
</dbReference>
<dbReference type="InterPro" id="IPR023198">
    <property type="entry name" value="PGP-like_dom2"/>
</dbReference>
<dbReference type="AlphaFoldDB" id="A0A371XC06"/>
<dbReference type="CDD" id="cd07526">
    <property type="entry name" value="HAD_BPGM_like"/>
    <property type="match status" value="1"/>
</dbReference>
<evidence type="ECO:0000313" key="2">
    <source>
        <dbReference type="Proteomes" id="UP000262379"/>
    </source>
</evidence>
<sequence>MTPALIIFDCDGVLVDSEMISTSVLYDLFVQYDIPIDQPTIYERFLGRSMASMRTVLAEEYGVSMTDEHLEFVRRNMRERFMRELKPVPGVADALARLRIPLCVASSSSPERIRLSLGVTGLIDFLEPNIFSATMVKNGKPAPDLFLHAAREMGVAPARCVVIEDSPAGVMAAQAAKMSVFGFIGGGHAEPAGLGAALAALGPDLIFNDMCDLPQLLASKATKKAI</sequence>